<proteinExistence type="predicted"/>
<organism evidence="1 2">
    <name type="scientific">Gemmatirosa kalamazoonensis</name>
    <dbReference type="NCBI Taxonomy" id="861299"/>
    <lineage>
        <taxon>Bacteria</taxon>
        <taxon>Pseudomonadati</taxon>
        <taxon>Gemmatimonadota</taxon>
        <taxon>Gemmatimonadia</taxon>
        <taxon>Gemmatimonadales</taxon>
        <taxon>Gemmatimonadaceae</taxon>
        <taxon>Gemmatirosa</taxon>
    </lineage>
</organism>
<dbReference type="OrthoDB" id="4051290at2"/>
<name>W0REX5_9BACT</name>
<sequence length="311" mass="34245">MTESYQPDVPRRIVLWGATGAGKSTYLSTLVFYHRQPADERRLCVLPADAVTAEWVTRQVRALRGDGPDARAQTREARELRFQLYDLPARAASRFHDAARRPSRRLGELAVWDVPGATYDGAPPPEMLDAMLDAAGIVLLVDPGRHAERGDGRRAVDDAAAYYTSFFQSTLGALVLRLRARAGGRPDPRLDEQNRLRIPVAVCLTKADEHEMLRADESRRVQLREIVGESAGLLETSLTTHTVIAISALGRALEKRDGRDVLVGDPEPWNALRPLRWVLEHGAPRPAAPLPDPSAAPTIEVARAVRPEVSA</sequence>
<gene>
    <name evidence="1" type="ORF">J421_0391</name>
</gene>
<dbReference type="STRING" id="861299.J421_0391"/>
<dbReference type="RefSeq" id="WP_025409480.1">
    <property type="nucleotide sequence ID" value="NZ_CP007128.1"/>
</dbReference>
<dbReference type="Proteomes" id="UP000019151">
    <property type="component" value="Chromosome"/>
</dbReference>
<dbReference type="InterPro" id="IPR027417">
    <property type="entry name" value="P-loop_NTPase"/>
</dbReference>
<dbReference type="KEGG" id="gba:J421_0391"/>
<dbReference type="HOGENOM" id="CLU_893590_0_0_0"/>
<protein>
    <submittedName>
        <fullName evidence="1">Uncharacterized protein</fullName>
    </submittedName>
</protein>
<dbReference type="Gene3D" id="3.40.50.300">
    <property type="entry name" value="P-loop containing nucleotide triphosphate hydrolases"/>
    <property type="match status" value="1"/>
</dbReference>
<evidence type="ECO:0000313" key="2">
    <source>
        <dbReference type="Proteomes" id="UP000019151"/>
    </source>
</evidence>
<dbReference type="InParanoid" id="W0REX5"/>
<reference evidence="1 2" key="1">
    <citation type="journal article" date="2014" name="Genome Announc.">
        <title>Genome Sequence and Methylome of Soil Bacterium Gemmatirosa kalamazoonensis KBS708T, a Member of the Rarely Cultivated Gemmatimonadetes Phylum.</title>
        <authorList>
            <person name="Debruyn J.M."/>
            <person name="Radosevich M."/>
            <person name="Wommack K.E."/>
            <person name="Polson S.W."/>
            <person name="Hauser L.J."/>
            <person name="Fawaz M.N."/>
            <person name="Korlach J."/>
            <person name="Tsai Y.C."/>
        </authorList>
    </citation>
    <scope>NUCLEOTIDE SEQUENCE [LARGE SCALE GENOMIC DNA]</scope>
    <source>
        <strain evidence="1 2">KBS708</strain>
    </source>
</reference>
<dbReference type="EMBL" id="CP007128">
    <property type="protein sequence ID" value="AHG87928.1"/>
    <property type="molecule type" value="Genomic_DNA"/>
</dbReference>
<evidence type="ECO:0000313" key="1">
    <source>
        <dbReference type="EMBL" id="AHG87928.1"/>
    </source>
</evidence>
<keyword evidence="2" id="KW-1185">Reference proteome</keyword>
<dbReference type="AlphaFoldDB" id="W0REX5"/>
<dbReference type="SUPFAM" id="SSF52540">
    <property type="entry name" value="P-loop containing nucleoside triphosphate hydrolases"/>
    <property type="match status" value="1"/>
</dbReference>
<accession>W0REX5</accession>